<dbReference type="NCBIfam" id="TIGR02191">
    <property type="entry name" value="RNaseIII"/>
    <property type="match status" value="1"/>
</dbReference>
<comment type="similarity">
    <text evidence="2">Belongs to the ribonuclease III family.</text>
</comment>
<dbReference type="STRING" id="862517.HMPREF9225_1450"/>
<dbReference type="CDD" id="cd00593">
    <property type="entry name" value="RIBOc"/>
    <property type="match status" value="1"/>
</dbReference>
<keyword evidence="3 9" id="KW-0698">rRNA processing</keyword>
<feature type="binding site" evidence="9">
    <location>
        <position position="44"/>
    </location>
    <ligand>
        <name>Mg(2+)</name>
        <dbReference type="ChEBI" id="CHEBI:18420"/>
    </ligand>
</feature>
<evidence type="ECO:0000256" key="3">
    <source>
        <dbReference type="ARBA" id="ARBA00022552"/>
    </source>
</evidence>
<keyword evidence="4 9" id="KW-0507">mRNA processing</keyword>
<comment type="cofactor">
    <cofactor evidence="9">
        <name>Mg(2+)</name>
        <dbReference type="ChEBI" id="CHEBI:18420"/>
    </cofactor>
</comment>
<dbReference type="AlphaFoldDB" id="E0NMR1"/>
<feature type="domain" description="RNase III" evidence="11">
    <location>
        <begin position="8"/>
        <end position="130"/>
    </location>
</feature>
<protein>
    <recommendedName>
        <fullName evidence="9">Ribonuclease 3</fullName>
        <ecNumber evidence="9">3.1.26.3</ecNumber>
    </recommendedName>
    <alternativeName>
        <fullName evidence="9">Ribonuclease III</fullName>
        <shortName evidence="9">RNase III</shortName>
    </alternativeName>
</protein>
<dbReference type="GO" id="GO:0006397">
    <property type="term" value="P:mRNA processing"/>
    <property type="evidence" value="ECO:0007669"/>
    <property type="project" value="UniProtKB-UniRule"/>
</dbReference>
<keyword evidence="6 9" id="KW-0255">Endonuclease</keyword>
<comment type="caution">
    <text evidence="12">The sequence shown here is derived from an EMBL/GenBank/DDBJ whole genome shotgun (WGS) entry which is preliminary data.</text>
</comment>
<keyword evidence="9" id="KW-0699">rRNA-binding</keyword>
<gene>
    <name evidence="9 12" type="primary">rnc</name>
    <name evidence="12" type="ORF">HMPREF9225_1450</name>
</gene>
<evidence type="ECO:0000259" key="11">
    <source>
        <dbReference type="PROSITE" id="PS50142"/>
    </source>
</evidence>
<dbReference type="HOGENOM" id="CLU_000907_1_3_9"/>
<feature type="binding site" evidence="9">
    <location>
        <position position="116"/>
    </location>
    <ligand>
        <name>Mg(2+)</name>
        <dbReference type="ChEBI" id="CHEBI:18420"/>
    </ligand>
</feature>
<dbReference type="EC" id="3.1.26.3" evidence="9"/>
<feature type="active site" evidence="9">
    <location>
        <position position="48"/>
    </location>
</feature>
<dbReference type="GO" id="GO:0003725">
    <property type="term" value="F:double-stranded RNA binding"/>
    <property type="evidence" value="ECO:0007669"/>
    <property type="project" value="TreeGrafter"/>
</dbReference>
<dbReference type="GO" id="GO:0006364">
    <property type="term" value="P:rRNA processing"/>
    <property type="evidence" value="ECO:0007669"/>
    <property type="project" value="UniProtKB-UniRule"/>
</dbReference>
<dbReference type="GO" id="GO:0004525">
    <property type="term" value="F:ribonuclease III activity"/>
    <property type="evidence" value="ECO:0007669"/>
    <property type="project" value="UniProtKB-UniRule"/>
</dbReference>
<dbReference type="RefSeq" id="WP_008902240.1">
    <property type="nucleotide sequence ID" value="NZ_GL397071.1"/>
</dbReference>
<keyword evidence="9" id="KW-0963">Cytoplasm</keyword>
<dbReference type="SMART" id="SM00358">
    <property type="entry name" value="DSRM"/>
    <property type="match status" value="1"/>
</dbReference>
<dbReference type="GO" id="GO:0010468">
    <property type="term" value="P:regulation of gene expression"/>
    <property type="evidence" value="ECO:0007669"/>
    <property type="project" value="TreeGrafter"/>
</dbReference>
<dbReference type="GO" id="GO:0008033">
    <property type="term" value="P:tRNA processing"/>
    <property type="evidence" value="ECO:0007669"/>
    <property type="project" value="UniProtKB-KW"/>
</dbReference>
<dbReference type="InterPro" id="IPR014720">
    <property type="entry name" value="dsRBD_dom"/>
</dbReference>
<dbReference type="CDD" id="cd10845">
    <property type="entry name" value="DSRM_RNAse_III_family"/>
    <property type="match status" value="1"/>
</dbReference>
<comment type="function">
    <text evidence="9">Digests double-stranded RNA. Involved in the processing of primary rRNA transcript to yield the immediate precursors to the large and small rRNAs (23S and 16S). Processes some mRNAs, and tRNAs when they are encoded in the rRNA operon. Processes pre-crRNA and tracrRNA of type II CRISPR loci if present in the organism.</text>
</comment>
<evidence type="ECO:0000256" key="7">
    <source>
        <dbReference type="ARBA" id="ARBA00022801"/>
    </source>
</evidence>
<dbReference type="PROSITE" id="PS50142">
    <property type="entry name" value="RNASE_3_2"/>
    <property type="match status" value="1"/>
</dbReference>
<organism evidence="12 13">
    <name type="scientific">Peptoniphilus duerdenii ATCC BAA-1640</name>
    <dbReference type="NCBI Taxonomy" id="862517"/>
    <lineage>
        <taxon>Bacteria</taxon>
        <taxon>Bacillati</taxon>
        <taxon>Bacillota</taxon>
        <taxon>Tissierellia</taxon>
        <taxon>Tissierellales</taxon>
        <taxon>Peptoniphilaceae</taxon>
        <taxon>Peptoniphilus</taxon>
    </lineage>
</organism>
<dbReference type="GO" id="GO:0005737">
    <property type="term" value="C:cytoplasm"/>
    <property type="evidence" value="ECO:0007669"/>
    <property type="project" value="UniProtKB-SubCell"/>
</dbReference>
<keyword evidence="9" id="KW-0819">tRNA processing</keyword>
<dbReference type="PANTHER" id="PTHR11207:SF0">
    <property type="entry name" value="RIBONUCLEASE 3"/>
    <property type="match status" value="1"/>
</dbReference>
<dbReference type="PANTHER" id="PTHR11207">
    <property type="entry name" value="RIBONUCLEASE III"/>
    <property type="match status" value="1"/>
</dbReference>
<dbReference type="eggNOG" id="COG0571">
    <property type="taxonomic scope" value="Bacteria"/>
</dbReference>
<keyword evidence="5 9" id="KW-0540">Nuclease</keyword>
<comment type="subcellular location">
    <subcellularLocation>
        <location evidence="9">Cytoplasm</location>
    </subcellularLocation>
</comment>
<dbReference type="PROSITE" id="PS50137">
    <property type="entry name" value="DS_RBD"/>
    <property type="match status" value="1"/>
</dbReference>
<keyword evidence="8 9" id="KW-0694">RNA-binding</keyword>
<dbReference type="HAMAP" id="MF_00104">
    <property type="entry name" value="RNase_III"/>
    <property type="match status" value="1"/>
</dbReference>
<dbReference type="SMART" id="SM00535">
    <property type="entry name" value="RIBOc"/>
    <property type="match status" value="1"/>
</dbReference>
<evidence type="ECO:0000256" key="8">
    <source>
        <dbReference type="ARBA" id="ARBA00022884"/>
    </source>
</evidence>
<dbReference type="SUPFAM" id="SSF69065">
    <property type="entry name" value="RNase III domain-like"/>
    <property type="match status" value="1"/>
</dbReference>
<dbReference type="Proteomes" id="UP000003280">
    <property type="component" value="Unassembled WGS sequence"/>
</dbReference>
<evidence type="ECO:0000256" key="2">
    <source>
        <dbReference type="ARBA" id="ARBA00010183"/>
    </source>
</evidence>
<dbReference type="GO" id="GO:0046872">
    <property type="term" value="F:metal ion binding"/>
    <property type="evidence" value="ECO:0007669"/>
    <property type="project" value="UniProtKB-KW"/>
</dbReference>
<dbReference type="InterPro" id="IPR036389">
    <property type="entry name" value="RNase_III_sf"/>
</dbReference>
<dbReference type="Pfam" id="PF14622">
    <property type="entry name" value="Ribonucleas_3_3"/>
    <property type="match status" value="1"/>
</dbReference>
<dbReference type="GO" id="GO:0019843">
    <property type="term" value="F:rRNA binding"/>
    <property type="evidence" value="ECO:0007669"/>
    <property type="project" value="UniProtKB-KW"/>
</dbReference>
<keyword evidence="9" id="KW-0460">Magnesium</keyword>
<comment type="subunit">
    <text evidence="9">Homodimer.</text>
</comment>
<keyword evidence="13" id="KW-1185">Reference proteome</keyword>
<dbReference type="SUPFAM" id="SSF54768">
    <property type="entry name" value="dsRNA-binding domain-like"/>
    <property type="match status" value="1"/>
</dbReference>
<evidence type="ECO:0000256" key="4">
    <source>
        <dbReference type="ARBA" id="ARBA00022664"/>
    </source>
</evidence>
<name>E0NMR1_9FIRM</name>
<evidence type="ECO:0000313" key="12">
    <source>
        <dbReference type="EMBL" id="EFM24879.1"/>
    </source>
</evidence>
<keyword evidence="7 9" id="KW-0378">Hydrolase</keyword>
<dbReference type="Gene3D" id="1.10.1520.10">
    <property type="entry name" value="Ribonuclease III domain"/>
    <property type="match status" value="1"/>
</dbReference>
<feature type="binding site" evidence="9">
    <location>
        <position position="119"/>
    </location>
    <ligand>
        <name>Mg(2+)</name>
        <dbReference type="ChEBI" id="CHEBI:18420"/>
    </ligand>
</feature>
<proteinExistence type="inferred from homology"/>
<dbReference type="Gene3D" id="3.30.160.20">
    <property type="match status" value="1"/>
</dbReference>
<evidence type="ECO:0000259" key="10">
    <source>
        <dbReference type="PROSITE" id="PS50137"/>
    </source>
</evidence>
<feature type="active site" evidence="9">
    <location>
        <position position="119"/>
    </location>
</feature>
<evidence type="ECO:0000256" key="6">
    <source>
        <dbReference type="ARBA" id="ARBA00022759"/>
    </source>
</evidence>
<dbReference type="FunFam" id="1.10.1520.10:FF:000001">
    <property type="entry name" value="Ribonuclease 3"/>
    <property type="match status" value="1"/>
</dbReference>
<dbReference type="OrthoDB" id="9805026at2"/>
<dbReference type="Pfam" id="PF00035">
    <property type="entry name" value="dsrm"/>
    <property type="match status" value="1"/>
</dbReference>
<dbReference type="EMBL" id="AEEH01000047">
    <property type="protein sequence ID" value="EFM24879.1"/>
    <property type="molecule type" value="Genomic_DNA"/>
</dbReference>
<comment type="catalytic activity">
    <reaction evidence="1 9">
        <text>Endonucleolytic cleavage to 5'-phosphomonoester.</text>
        <dbReference type="EC" id="3.1.26.3"/>
    </reaction>
</comment>
<evidence type="ECO:0000256" key="1">
    <source>
        <dbReference type="ARBA" id="ARBA00000109"/>
    </source>
</evidence>
<sequence length="226" mass="25728">MKNLKYLNISYEFKNEELFRTALTHSSYSNENKEKCKYSNERLEFLGDAVLDLVVGEYFFKQFKVREGQLSMMRAKVVKESSLAKIAKKINLGEMILLGKGEEKNNGREKLSILADSLEALIGAIYLDSSFDVAKEFILDIMSEELEKAHESSYLVDYKSRLQEVCQMAHLNIEYVLEKTNGPLNSRVFYSKVIVDGKVFGRGEGNSIKKSEQMAAKDALSKGNFK</sequence>
<dbReference type="PROSITE" id="PS00517">
    <property type="entry name" value="RNASE_3_1"/>
    <property type="match status" value="1"/>
</dbReference>
<evidence type="ECO:0000256" key="9">
    <source>
        <dbReference type="HAMAP-Rule" id="MF_00104"/>
    </source>
</evidence>
<feature type="domain" description="DRBM" evidence="10">
    <location>
        <begin position="157"/>
        <end position="225"/>
    </location>
</feature>
<accession>E0NMR1</accession>
<dbReference type="InterPro" id="IPR011907">
    <property type="entry name" value="RNase_III"/>
</dbReference>
<evidence type="ECO:0000256" key="5">
    <source>
        <dbReference type="ARBA" id="ARBA00022722"/>
    </source>
</evidence>
<evidence type="ECO:0000313" key="13">
    <source>
        <dbReference type="Proteomes" id="UP000003280"/>
    </source>
</evidence>
<reference evidence="12 13" key="1">
    <citation type="submission" date="2010-07" db="EMBL/GenBank/DDBJ databases">
        <authorList>
            <person name="Muzny D."/>
            <person name="Qin X."/>
            <person name="Deng J."/>
            <person name="Jiang H."/>
            <person name="Liu Y."/>
            <person name="Qu J."/>
            <person name="Song X.-Z."/>
            <person name="Zhang L."/>
            <person name="Thornton R."/>
            <person name="Coyle M."/>
            <person name="Francisco L."/>
            <person name="Jackson L."/>
            <person name="Javaid M."/>
            <person name="Korchina V."/>
            <person name="Kovar C."/>
            <person name="Mata R."/>
            <person name="Mathew T."/>
            <person name="Ngo R."/>
            <person name="Nguyen L."/>
            <person name="Nguyen N."/>
            <person name="Okwuonu G."/>
            <person name="Ongeri F."/>
            <person name="Pham C."/>
            <person name="Simmons D."/>
            <person name="Wilczek-Boney K."/>
            <person name="Hale W."/>
            <person name="Jakkamsetti A."/>
            <person name="Pham P."/>
            <person name="Ruth R."/>
            <person name="San Lucas F."/>
            <person name="Warren J."/>
            <person name="Zhang J."/>
            <person name="Zhao Z."/>
            <person name="Zhou C."/>
            <person name="Zhu D."/>
            <person name="Lee S."/>
            <person name="Bess C."/>
            <person name="Blankenburg K."/>
            <person name="Forbes L."/>
            <person name="Fu Q."/>
            <person name="Gubbala S."/>
            <person name="Hirani K."/>
            <person name="Jayaseelan J.C."/>
            <person name="Lara F."/>
            <person name="Munidasa M."/>
            <person name="Palculict T."/>
            <person name="Patil S."/>
            <person name="Pu L.-L."/>
            <person name="Saada N."/>
            <person name="Tang L."/>
            <person name="Weissenberger G."/>
            <person name="Zhu Y."/>
            <person name="Hemphill L."/>
            <person name="Shang Y."/>
            <person name="Youmans B."/>
            <person name="Ayvaz T."/>
            <person name="Ross M."/>
            <person name="Santibanez J."/>
            <person name="Aqrawi P."/>
            <person name="Gross S."/>
            <person name="Joshi V."/>
            <person name="Fowler G."/>
            <person name="Nazareth L."/>
            <person name="Reid J."/>
            <person name="Worley K."/>
            <person name="Petrosino J."/>
            <person name="Highlander S."/>
            <person name="Gibbs R."/>
        </authorList>
    </citation>
    <scope>NUCLEOTIDE SEQUENCE [LARGE SCALE GENOMIC DNA]</scope>
    <source>
        <strain evidence="12 13">ATCC BAA-1640</strain>
    </source>
</reference>
<keyword evidence="9" id="KW-0479">Metal-binding</keyword>
<dbReference type="InterPro" id="IPR000999">
    <property type="entry name" value="RNase_III_dom"/>
</dbReference>